<keyword evidence="2" id="KW-1185">Reference proteome</keyword>
<protein>
    <submittedName>
        <fullName evidence="1">Uncharacterized protein</fullName>
    </submittedName>
</protein>
<dbReference type="HOGENOM" id="CLU_3258227_0_0_11"/>
<dbReference type="STRING" id="749414.SBI_06594"/>
<name>D7BVY5_STRBB</name>
<proteinExistence type="predicted"/>
<evidence type="ECO:0000313" key="2">
    <source>
        <dbReference type="Proteomes" id="UP000000377"/>
    </source>
</evidence>
<accession>D7BVY5</accession>
<organism evidence="1 2">
    <name type="scientific">Streptomyces bingchenggensis (strain BCW-1)</name>
    <dbReference type="NCBI Taxonomy" id="749414"/>
    <lineage>
        <taxon>Bacteria</taxon>
        <taxon>Bacillati</taxon>
        <taxon>Actinomycetota</taxon>
        <taxon>Actinomycetes</taxon>
        <taxon>Kitasatosporales</taxon>
        <taxon>Streptomycetaceae</taxon>
        <taxon>Streptomyces</taxon>
    </lineage>
</organism>
<sequence length="42" mass="4598">MPLQLGHARCWTGDRDGAVAAARHDADEILIDGETCFRGERS</sequence>
<reference evidence="1 2" key="1">
    <citation type="journal article" date="2010" name="J. Bacteriol.">
        <title>Genome sequence of the milbemycin-producing bacterium Streptomyces bingchenggensis.</title>
        <authorList>
            <person name="Wang X.J."/>
            <person name="Yan Y.J."/>
            <person name="Zhang B."/>
            <person name="An J."/>
            <person name="Wang J.J."/>
            <person name="Tian J."/>
            <person name="Jiang L."/>
            <person name="Chen Y.H."/>
            <person name="Huang S.X."/>
            <person name="Yin M."/>
            <person name="Zhang J."/>
            <person name="Gao A.L."/>
            <person name="Liu C.X."/>
            <person name="Zhu Z.X."/>
            <person name="Xiang W.S."/>
        </authorList>
    </citation>
    <scope>NUCLEOTIDE SEQUENCE [LARGE SCALE GENOMIC DNA]</scope>
    <source>
        <strain evidence="1 2">BCW-1</strain>
    </source>
</reference>
<dbReference type="AlphaFoldDB" id="D7BVY5"/>
<evidence type="ECO:0000313" key="1">
    <source>
        <dbReference type="EMBL" id="ADI09714.1"/>
    </source>
</evidence>
<dbReference type="PATRIC" id="fig|749414.3.peg.6790"/>
<dbReference type="EMBL" id="CP002047">
    <property type="protein sequence ID" value="ADI09714.1"/>
    <property type="molecule type" value="Genomic_DNA"/>
</dbReference>
<dbReference type="KEGG" id="sbh:SBI_06594"/>
<gene>
    <name evidence="1" type="ordered locus">SBI_06594</name>
</gene>
<dbReference type="Proteomes" id="UP000000377">
    <property type="component" value="Chromosome"/>
</dbReference>